<dbReference type="CDD" id="cd22758">
    <property type="entry name" value="OTU_232R-like"/>
    <property type="match status" value="1"/>
</dbReference>
<dbReference type="InterPro" id="IPR038765">
    <property type="entry name" value="Papain-like_cys_pep_sf"/>
</dbReference>
<dbReference type="PANTHER" id="PTHR12419:SF11">
    <property type="entry name" value="OTU DOMAIN-CONTAINING PROTEIN DDB_G0284757"/>
    <property type="match status" value="1"/>
</dbReference>
<evidence type="ECO:0000256" key="2">
    <source>
        <dbReference type="SAM" id="MobiDB-lite"/>
    </source>
</evidence>
<sequence length="826" mass="90879">MKALGVEIVLANPRSPTTGGRFERGIQTIKSKVAAFLAQSRMDSSANLTPQEVLQKALYDYNNSCHQSLHFRGRNLCPVDVWYPLYKTRRHQMEAVNVDSSADLLTTYTDPPIFNSDDMEEALAEVSSVTEAPTVASLLAEGRIATRNEQVTHFVKAGDDGYLKLDIKERRAARTDRRQVGVRVLDVKRNMLSLEVLDDTGKTTGMVLQRKYHVSQLIVKRPSPEPQAASESGMAAWRKLYGAQREMTGRVLSACLNNKELLFYATELDGGAPTTFSKKGDTLLIQWYQAFQSYMWMDVPHHLQTAFELGVVLMLVNALQRETLTLQVPADCPEDIQTYLKEITKFDLPCLSSDASGKLSARIVPVALTGFIWPQIKDSRLKELSVYLHVPASHKCSTCGLQRPMWKYWRCTVCNASCCMECAQKLQTGHLQHDHPPNLLEDIADTRGPNVQLQTGPLESTQEPRTGATDVQEVTLVAAVSTLDGKVSAKTVPGQKCCGCSKEPVCSSSNCNCRKAGKLCGTKCKCAKKHLDCKNKNGVEATSRSDAAVSSALTECSWRKVGLRELSQSIQQTGSRPDVLEQRAQTAGMKLRPPTPKDGNCFFWAISDQLKREALRQEGAEEMAQEDIRELVTSYIRDNPNTADGEPIASFIDTPGVSLEEYLIKMAENGVWADHIVVQATADLLRRTINIVSTAGDEDTCFIIVEPFDGNSNGAPLLLGHYCENHYQSLDATAGWLSRDSSSSAAPPRDSSLSATPPRDSSSSAAPPRDSSSSAAPPRDSSSSDDDDEVSIRMSLHRLLGPEYVGDTPPVLRRQSENGAMEVWVL</sequence>
<keyword evidence="1" id="KW-0378">Hydrolase</keyword>
<feature type="region of interest" description="Disordered" evidence="2">
    <location>
        <begin position="738"/>
        <end position="793"/>
    </location>
</feature>
<dbReference type="GO" id="GO:0004843">
    <property type="term" value="F:cysteine-type deubiquitinase activity"/>
    <property type="evidence" value="ECO:0007669"/>
    <property type="project" value="TreeGrafter"/>
</dbReference>
<evidence type="ECO:0000313" key="5">
    <source>
        <dbReference type="Proteomes" id="UP000515135"/>
    </source>
</evidence>
<dbReference type="Gene3D" id="3.90.70.80">
    <property type="match status" value="1"/>
</dbReference>
<dbReference type="GO" id="GO:0003676">
    <property type="term" value="F:nucleic acid binding"/>
    <property type="evidence" value="ECO:0007669"/>
    <property type="project" value="InterPro"/>
</dbReference>
<dbReference type="PROSITE" id="PS50802">
    <property type="entry name" value="OTU"/>
    <property type="match status" value="1"/>
</dbReference>
<dbReference type="SUPFAM" id="SSF54001">
    <property type="entry name" value="Cysteine proteinases"/>
    <property type="match status" value="1"/>
</dbReference>
<keyword evidence="5" id="KW-1185">Reference proteome</keyword>
<dbReference type="PROSITE" id="PS50994">
    <property type="entry name" value="INTEGRASE"/>
    <property type="match status" value="1"/>
</dbReference>
<feature type="compositionally biased region" description="Low complexity" evidence="2">
    <location>
        <begin position="738"/>
        <end position="781"/>
    </location>
</feature>
<dbReference type="Proteomes" id="UP000515135">
    <property type="component" value="Unplaced"/>
</dbReference>
<dbReference type="GO" id="GO:0016579">
    <property type="term" value="P:protein deubiquitination"/>
    <property type="evidence" value="ECO:0007669"/>
    <property type="project" value="TreeGrafter"/>
</dbReference>
<evidence type="ECO:0000313" key="6">
    <source>
        <dbReference type="RefSeq" id="XP_019619732.1"/>
    </source>
</evidence>
<keyword evidence="1" id="KW-0645">Protease</keyword>
<gene>
    <name evidence="6" type="primary">LOC109466449</name>
</gene>
<feature type="domain" description="Integrase catalytic" evidence="4">
    <location>
        <begin position="1"/>
        <end position="86"/>
    </location>
</feature>
<protein>
    <submittedName>
        <fullName evidence="6">Uncharacterized protein LOC109466449</fullName>
    </submittedName>
</protein>
<accession>A0A6P4YM15</accession>
<dbReference type="RefSeq" id="XP_019619732.1">
    <property type="nucleotide sequence ID" value="XM_019764173.1"/>
</dbReference>
<proteinExistence type="predicted"/>
<dbReference type="KEGG" id="bbel:109466449"/>
<dbReference type="Gene3D" id="3.30.420.10">
    <property type="entry name" value="Ribonuclease H-like superfamily/Ribonuclease H"/>
    <property type="match status" value="1"/>
</dbReference>
<dbReference type="GeneID" id="109466449"/>
<dbReference type="SUPFAM" id="SSF53098">
    <property type="entry name" value="Ribonuclease H-like"/>
    <property type="match status" value="1"/>
</dbReference>
<dbReference type="InterPro" id="IPR012337">
    <property type="entry name" value="RNaseH-like_sf"/>
</dbReference>
<dbReference type="Pfam" id="PF02338">
    <property type="entry name" value="OTU"/>
    <property type="match status" value="1"/>
</dbReference>
<reference evidence="6" key="1">
    <citation type="submission" date="2025-08" db="UniProtKB">
        <authorList>
            <consortium name="RefSeq"/>
        </authorList>
    </citation>
    <scope>IDENTIFICATION</scope>
    <source>
        <tissue evidence="6">Gonad</tissue>
    </source>
</reference>
<dbReference type="InterPro" id="IPR003323">
    <property type="entry name" value="OTU_dom"/>
</dbReference>
<dbReference type="GO" id="GO:0015074">
    <property type="term" value="P:DNA integration"/>
    <property type="evidence" value="ECO:0007669"/>
    <property type="project" value="InterPro"/>
</dbReference>
<name>A0A6P4YM15_BRABE</name>
<dbReference type="OrthoDB" id="10060368at2759"/>
<evidence type="ECO:0000259" key="3">
    <source>
        <dbReference type="PROSITE" id="PS50802"/>
    </source>
</evidence>
<organism evidence="5 6">
    <name type="scientific">Branchiostoma belcheri</name>
    <name type="common">Amphioxus</name>
    <dbReference type="NCBI Taxonomy" id="7741"/>
    <lineage>
        <taxon>Eukaryota</taxon>
        <taxon>Metazoa</taxon>
        <taxon>Chordata</taxon>
        <taxon>Cephalochordata</taxon>
        <taxon>Leptocardii</taxon>
        <taxon>Amphioxiformes</taxon>
        <taxon>Branchiostomatidae</taxon>
        <taxon>Branchiostoma</taxon>
    </lineage>
</organism>
<evidence type="ECO:0000259" key="4">
    <source>
        <dbReference type="PROSITE" id="PS50994"/>
    </source>
</evidence>
<feature type="domain" description="OTU" evidence="3">
    <location>
        <begin position="590"/>
        <end position="733"/>
    </location>
</feature>
<dbReference type="InterPro" id="IPR036397">
    <property type="entry name" value="RNaseH_sf"/>
</dbReference>
<dbReference type="InterPro" id="IPR001584">
    <property type="entry name" value="Integrase_cat-core"/>
</dbReference>
<keyword evidence="1" id="KW-0788">Thiol protease</keyword>
<dbReference type="InterPro" id="IPR050704">
    <property type="entry name" value="Peptidase_C85-like"/>
</dbReference>
<evidence type="ECO:0000256" key="1">
    <source>
        <dbReference type="ARBA" id="ARBA00022807"/>
    </source>
</evidence>
<dbReference type="AlphaFoldDB" id="A0A6P4YM15"/>
<dbReference type="PANTHER" id="PTHR12419">
    <property type="entry name" value="OTU DOMAIN CONTAINING PROTEIN"/>
    <property type="match status" value="1"/>
</dbReference>